<dbReference type="CDD" id="cd20006">
    <property type="entry name" value="PBP1_ABC_sugar_binding-like"/>
    <property type="match status" value="1"/>
</dbReference>
<dbReference type="GO" id="GO:0030313">
    <property type="term" value="C:cell envelope"/>
    <property type="evidence" value="ECO:0007669"/>
    <property type="project" value="UniProtKB-SubCell"/>
</dbReference>
<evidence type="ECO:0000256" key="1">
    <source>
        <dbReference type="ARBA" id="ARBA00004196"/>
    </source>
</evidence>
<comment type="subcellular location">
    <subcellularLocation>
        <location evidence="1">Cell envelope</location>
    </subcellularLocation>
</comment>
<dbReference type="AlphaFoldDB" id="A0A1M6L317"/>
<evidence type="ECO:0000313" key="5">
    <source>
        <dbReference type="EMBL" id="SHJ65469.1"/>
    </source>
</evidence>
<feature type="domain" description="Periplasmic binding protein" evidence="4">
    <location>
        <begin position="38"/>
        <end position="295"/>
    </location>
</feature>
<reference evidence="5 6" key="1">
    <citation type="submission" date="2016-11" db="EMBL/GenBank/DDBJ databases">
        <authorList>
            <person name="Jaros S."/>
            <person name="Januszkiewicz K."/>
            <person name="Wedrychowicz H."/>
        </authorList>
    </citation>
    <scope>NUCLEOTIDE SEQUENCE [LARGE SCALE GENOMIC DNA]</scope>
    <source>
        <strain evidence="5 6">DSM 17477</strain>
    </source>
</reference>
<dbReference type="Pfam" id="PF13407">
    <property type="entry name" value="Peripla_BP_4"/>
    <property type="match status" value="1"/>
</dbReference>
<evidence type="ECO:0000256" key="3">
    <source>
        <dbReference type="ARBA" id="ARBA00022729"/>
    </source>
</evidence>
<dbReference type="PANTHER" id="PTHR46847">
    <property type="entry name" value="D-ALLOSE-BINDING PERIPLASMIC PROTEIN-RELATED"/>
    <property type="match status" value="1"/>
</dbReference>
<name>A0A1M6L317_9FIRM</name>
<dbReference type="EMBL" id="FQZL01000029">
    <property type="protein sequence ID" value="SHJ65469.1"/>
    <property type="molecule type" value="Genomic_DNA"/>
</dbReference>
<dbReference type="STRING" id="1121476.SAMN02745751_03058"/>
<dbReference type="PANTHER" id="PTHR46847:SF1">
    <property type="entry name" value="D-ALLOSE-BINDING PERIPLASMIC PROTEIN-RELATED"/>
    <property type="match status" value="1"/>
</dbReference>
<keyword evidence="6" id="KW-1185">Reference proteome</keyword>
<dbReference type="RefSeq" id="WP_073050436.1">
    <property type="nucleotide sequence ID" value="NZ_FQZL01000029.1"/>
</dbReference>
<protein>
    <submittedName>
        <fullName evidence="5">Ribose transport system substrate-binding protein</fullName>
    </submittedName>
</protein>
<keyword evidence="3" id="KW-0732">Signal</keyword>
<dbReference type="SUPFAM" id="SSF53822">
    <property type="entry name" value="Periplasmic binding protein-like I"/>
    <property type="match status" value="1"/>
</dbReference>
<dbReference type="InterPro" id="IPR025997">
    <property type="entry name" value="SBP_2_dom"/>
</dbReference>
<organism evidence="5 6">
    <name type="scientific">Dethiosulfatibacter aminovorans DSM 17477</name>
    <dbReference type="NCBI Taxonomy" id="1121476"/>
    <lineage>
        <taxon>Bacteria</taxon>
        <taxon>Bacillati</taxon>
        <taxon>Bacillota</taxon>
        <taxon>Tissierellia</taxon>
        <taxon>Dethiosulfatibacter</taxon>
    </lineage>
</organism>
<evidence type="ECO:0000259" key="4">
    <source>
        <dbReference type="Pfam" id="PF13407"/>
    </source>
</evidence>
<proteinExistence type="inferred from homology"/>
<evidence type="ECO:0000313" key="6">
    <source>
        <dbReference type="Proteomes" id="UP000184052"/>
    </source>
</evidence>
<dbReference type="InterPro" id="IPR028082">
    <property type="entry name" value="Peripla_BP_I"/>
</dbReference>
<evidence type="ECO:0000256" key="2">
    <source>
        <dbReference type="ARBA" id="ARBA00007639"/>
    </source>
</evidence>
<dbReference type="Proteomes" id="UP000184052">
    <property type="component" value="Unassembled WGS sequence"/>
</dbReference>
<sequence>MKKNKVSYFLGGSIGLLSLVLVLLLANIGFGNRNELIYFVSKTSSENSTFWHSVERGVKVAADELGVDLVFAGPERELDFDDQIRFVREGIEARPMAIILAASDYNVLADVSREVYDSGITFLTVDSDVNIEEEHSFVATDNVEAARILGEELAEFMEGEGTVGIISHLEGATSATDREEGFKQGISQYKNMKIVDEIPYSGNDTAIAYEKTKAFLEDYPEVTGLFGTNEATLIGIAKAIEDLGLNDRIMVVGFDISEEAASYLEKDIIKAIIVQRPFNMGYLSVKEAYRQAKGGKGSGFIDVDVVLVDKDNMFQEENQKFIIPFLE</sequence>
<dbReference type="Gene3D" id="3.40.50.2300">
    <property type="match status" value="2"/>
</dbReference>
<dbReference type="GO" id="GO:0030246">
    <property type="term" value="F:carbohydrate binding"/>
    <property type="evidence" value="ECO:0007669"/>
    <property type="project" value="UniProtKB-ARBA"/>
</dbReference>
<accession>A0A1M6L317</accession>
<comment type="similarity">
    <text evidence="2">Belongs to the bacterial solute-binding protein 2 family.</text>
</comment>
<gene>
    <name evidence="5" type="ORF">SAMN02745751_03058</name>
</gene>